<accession>A0A9N8R5Q3</accession>
<evidence type="ECO:0000256" key="2">
    <source>
        <dbReference type="ARBA" id="ARBA00023125"/>
    </source>
</evidence>
<dbReference type="Gene3D" id="1.20.120.530">
    <property type="entry name" value="GntR ligand-binding domain-like"/>
    <property type="match status" value="1"/>
</dbReference>
<dbReference type="AlphaFoldDB" id="A0A9N8R5Q3"/>
<dbReference type="EMBL" id="CAJNAS010000035">
    <property type="protein sequence ID" value="CAE6963442.1"/>
    <property type="molecule type" value="Genomic_DNA"/>
</dbReference>
<keyword evidence="1" id="KW-0805">Transcription regulation</keyword>
<dbReference type="GO" id="GO:0003700">
    <property type="term" value="F:DNA-binding transcription factor activity"/>
    <property type="evidence" value="ECO:0007669"/>
    <property type="project" value="InterPro"/>
</dbReference>
<dbReference type="Proteomes" id="UP000675121">
    <property type="component" value="Unassembled WGS sequence"/>
</dbReference>
<dbReference type="InterPro" id="IPR011711">
    <property type="entry name" value="GntR_C"/>
</dbReference>
<evidence type="ECO:0000313" key="6">
    <source>
        <dbReference type="Proteomes" id="UP000675121"/>
    </source>
</evidence>
<keyword evidence="2" id="KW-0238">DNA-binding</keyword>
<dbReference type="Gene3D" id="1.10.10.10">
    <property type="entry name" value="Winged helix-like DNA-binding domain superfamily/Winged helix DNA-binding domain"/>
    <property type="match status" value="1"/>
</dbReference>
<proteinExistence type="predicted"/>
<dbReference type="PROSITE" id="PS50949">
    <property type="entry name" value="HTH_GNTR"/>
    <property type="match status" value="1"/>
</dbReference>
<dbReference type="GO" id="GO:0003677">
    <property type="term" value="F:DNA binding"/>
    <property type="evidence" value="ECO:0007669"/>
    <property type="project" value="UniProtKB-KW"/>
</dbReference>
<dbReference type="SUPFAM" id="SSF48008">
    <property type="entry name" value="GntR ligand-binding domain-like"/>
    <property type="match status" value="1"/>
</dbReference>
<protein>
    <recommendedName>
        <fullName evidence="4">HTH gntR-type domain-containing protein</fullName>
    </recommendedName>
</protein>
<dbReference type="PANTHER" id="PTHR43537:SF49">
    <property type="entry name" value="TRANSCRIPTIONAL REGULATORY PROTEIN"/>
    <property type="match status" value="1"/>
</dbReference>
<reference evidence="5" key="1">
    <citation type="submission" date="2021-02" db="EMBL/GenBank/DDBJ databases">
        <authorList>
            <person name="Vanwijnsberghe S."/>
        </authorList>
    </citation>
    <scope>NUCLEOTIDE SEQUENCE</scope>
    <source>
        <strain evidence="5">R-70211</strain>
    </source>
</reference>
<dbReference type="InterPro" id="IPR008920">
    <property type="entry name" value="TF_FadR/GntR_C"/>
</dbReference>
<dbReference type="CDD" id="cd07377">
    <property type="entry name" value="WHTH_GntR"/>
    <property type="match status" value="1"/>
</dbReference>
<name>A0A9N8R5Q3_9BURK</name>
<dbReference type="SMART" id="SM00345">
    <property type="entry name" value="HTH_GNTR"/>
    <property type="match status" value="1"/>
</dbReference>
<keyword evidence="3" id="KW-0804">Transcription</keyword>
<dbReference type="InterPro" id="IPR036390">
    <property type="entry name" value="WH_DNA-bd_sf"/>
</dbReference>
<evidence type="ECO:0000259" key="4">
    <source>
        <dbReference type="PROSITE" id="PS50949"/>
    </source>
</evidence>
<dbReference type="InterPro" id="IPR017723">
    <property type="entry name" value="Tscrpt_reg_AEP_util-assoc"/>
</dbReference>
<dbReference type="SUPFAM" id="SSF46785">
    <property type="entry name" value="Winged helix' DNA-binding domain"/>
    <property type="match status" value="1"/>
</dbReference>
<dbReference type="SMART" id="SM00895">
    <property type="entry name" value="FCD"/>
    <property type="match status" value="1"/>
</dbReference>
<feature type="domain" description="HTH gntR-type" evidence="4">
    <location>
        <begin position="42"/>
        <end position="109"/>
    </location>
</feature>
<comment type="caution">
    <text evidence="5">The sequence shown here is derived from an EMBL/GenBank/DDBJ whole genome shotgun (WGS) entry which is preliminary data.</text>
</comment>
<dbReference type="NCBIfam" id="TIGR03338">
    <property type="entry name" value="phnR_burk"/>
    <property type="match status" value="1"/>
</dbReference>
<evidence type="ECO:0000313" key="5">
    <source>
        <dbReference type="EMBL" id="CAE6963442.1"/>
    </source>
</evidence>
<keyword evidence="6" id="KW-1185">Reference proteome</keyword>
<gene>
    <name evidence="5" type="ORF">R70211_07140</name>
</gene>
<dbReference type="PANTHER" id="PTHR43537">
    <property type="entry name" value="TRANSCRIPTIONAL REGULATOR, GNTR FAMILY"/>
    <property type="match status" value="1"/>
</dbReference>
<evidence type="ECO:0000256" key="3">
    <source>
        <dbReference type="ARBA" id="ARBA00023163"/>
    </source>
</evidence>
<dbReference type="Pfam" id="PF00392">
    <property type="entry name" value="GntR"/>
    <property type="match status" value="1"/>
</dbReference>
<dbReference type="InterPro" id="IPR036388">
    <property type="entry name" value="WH-like_DNA-bd_sf"/>
</dbReference>
<evidence type="ECO:0000256" key="1">
    <source>
        <dbReference type="ARBA" id="ARBA00023015"/>
    </source>
</evidence>
<dbReference type="InterPro" id="IPR000524">
    <property type="entry name" value="Tscrpt_reg_HTH_GntR"/>
</dbReference>
<organism evidence="5 6">
    <name type="scientific">Paraburkholderia domus</name>
    <dbReference type="NCBI Taxonomy" id="2793075"/>
    <lineage>
        <taxon>Bacteria</taxon>
        <taxon>Pseudomonadati</taxon>
        <taxon>Pseudomonadota</taxon>
        <taxon>Betaproteobacteria</taxon>
        <taxon>Burkholderiales</taxon>
        <taxon>Burkholderiaceae</taxon>
        <taxon>Paraburkholderia</taxon>
    </lineage>
</organism>
<dbReference type="Pfam" id="PF07729">
    <property type="entry name" value="FCD"/>
    <property type="match status" value="1"/>
</dbReference>
<sequence>MVVFACLEGAQAHTHIDVAKFVKMTEYMQTASVDPIEVVRRHSLTTLVRDEIERHIIDGALTPGDKLNEADWAARLQVSRGPVREAFRALEQAGLVRTEKNRGVFVRTVSLAEADEIYAVRAVLEEAACRMLASSIDAKKLAVLREWLDAMRGALDAQDHDAYARANVAFHDAIVAASGNVKLYETYRRLVSELSLFRRAALVVHADAMERSLAEHRAILTALASRDAEHAAALMHAHVNGGLKRAREACEPAGTLGAVQMSAASND</sequence>